<feature type="domain" description="GGDEF" evidence="8">
    <location>
        <begin position="650"/>
        <end position="788"/>
    </location>
</feature>
<dbReference type="InterPro" id="IPR052155">
    <property type="entry name" value="Biofilm_reg_signaling"/>
</dbReference>
<dbReference type="Pfam" id="PF13426">
    <property type="entry name" value="PAS_9"/>
    <property type="match status" value="1"/>
</dbReference>
<dbReference type="PROSITE" id="PS50885">
    <property type="entry name" value="HAMP"/>
    <property type="match status" value="1"/>
</dbReference>
<dbReference type="AlphaFoldDB" id="A0A9X0WF98"/>
<dbReference type="Pfam" id="PF00990">
    <property type="entry name" value="GGDEF"/>
    <property type="match status" value="1"/>
</dbReference>
<dbReference type="SUPFAM" id="SSF55073">
    <property type="entry name" value="Nucleotide cyclase"/>
    <property type="match status" value="1"/>
</dbReference>
<evidence type="ECO:0000259" key="7">
    <source>
        <dbReference type="PROSITE" id="PS50885"/>
    </source>
</evidence>
<evidence type="ECO:0000256" key="3">
    <source>
        <dbReference type="SAM" id="Phobius"/>
    </source>
</evidence>
<dbReference type="PANTHER" id="PTHR44757">
    <property type="entry name" value="DIGUANYLATE CYCLASE DGCP"/>
    <property type="match status" value="1"/>
</dbReference>
<dbReference type="NCBIfam" id="TIGR00229">
    <property type="entry name" value="sensory_box"/>
    <property type="match status" value="3"/>
</dbReference>
<feature type="domain" description="HAMP" evidence="7">
    <location>
        <begin position="181"/>
        <end position="233"/>
    </location>
</feature>
<reference evidence="9 10" key="1">
    <citation type="journal article" date="2020" name="Microorganisms">
        <title>Osmotic Adaptation and Compatible Solute Biosynthesis of Phototrophic Bacteria as Revealed from Genome Analyses.</title>
        <authorList>
            <person name="Imhoff J.F."/>
            <person name="Rahn T."/>
            <person name="Kunzel S."/>
            <person name="Keller A."/>
            <person name="Neulinger S.C."/>
        </authorList>
    </citation>
    <scope>NUCLEOTIDE SEQUENCE [LARGE SCALE GENOMIC DNA]</scope>
    <source>
        <strain evidence="9 10">DSM 21303</strain>
    </source>
</reference>
<evidence type="ECO:0000256" key="1">
    <source>
        <dbReference type="ARBA" id="ARBA00012282"/>
    </source>
</evidence>
<feature type="domain" description="EAL" evidence="6">
    <location>
        <begin position="797"/>
        <end position="1051"/>
    </location>
</feature>
<dbReference type="CDD" id="cd01948">
    <property type="entry name" value="EAL"/>
    <property type="match status" value="1"/>
</dbReference>
<dbReference type="SMART" id="SM00267">
    <property type="entry name" value="GGDEF"/>
    <property type="match status" value="1"/>
</dbReference>
<feature type="transmembrane region" description="Helical" evidence="3">
    <location>
        <begin position="12"/>
        <end position="29"/>
    </location>
</feature>
<dbReference type="SMART" id="SM00052">
    <property type="entry name" value="EAL"/>
    <property type="match status" value="1"/>
</dbReference>
<dbReference type="RefSeq" id="WP_200386443.1">
    <property type="nucleotide sequence ID" value="NZ_NRSD01000002.1"/>
</dbReference>
<evidence type="ECO:0000259" key="6">
    <source>
        <dbReference type="PROSITE" id="PS50883"/>
    </source>
</evidence>
<dbReference type="PROSITE" id="PS50113">
    <property type="entry name" value="PAC"/>
    <property type="match status" value="2"/>
</dbReference>
<dbReference type="Pfam" id="PF00672">
    <property type="entry name" value="HAMP"/>
    <property type="match status" value="1"/>
</dbReference>
<keyword evidence="3" id="KW-0472">Membrane</keyword>
<evidence type="ECO:0000259" key="5">
    <source>
        <dbReference type="PROSITE" id="PS50113"/>
    </source>
</evidence>
<feature type="domain" description="PAC" evidence="5">
    <location>
        <begin position="566"/>
        <end position="618"/>
    </location>
</feature>
<dbReference type="PANTHER" id="PTHR44757:SF2">
    <property type="entry name" value="BIOFILM ARCHITECTURE MAINTENANCE PROTEIN MBAA"/>
    <property type="match status" value="1"/>
</dbReference>
<dbReference type="Proteomes" id="UP001138802">
    <property type="component" value="Unassembled WGS sequence"/>
</dbReference>
<dbReference type="InterPro" id="IPR000014">
    <property type="entry name" value="PAS"/>
</dbReference>
<name>A0A9X0WF98_9GAMM</name>
<evidence type="ECO:0000313" key="10">
    <source>
        <dbReference type="Proteomes" id="UP001138802"/>
    </source>
</evidence>
<organism evidence="9 10">
    <name type="scientific">Thiocapsa imhoffii</name>
    <dbReference type="NCBI Taxonomy" id="382777"/>
    <lineage>
        <taxon>Bacteria</taxon>
        <taxon>Pseudomonadati</taxon>
        <taxon>Pseudomonadota</taxon>
        <taxon>Gammaproteobacteria</taxon>
        <taxon>Chromatiales</taxon>
        <taxon>Chromatiaceae</taxon>
        <taxon>Thiocapsa</taxon>
    </lineage>
</organism>
<dbReference type="Pfam" id="PF00563">
    <property type="entry name" value="EAL"/>
    <property type="match status" value="1"/>
</dbReference>
<dbReference type="NCBIfam" id="TIGR00254">
    <property type="entry name" value="GGDEF"/>
    <property type="match status" value="1"/>
</dbReference>
<dbReference type="SMART" id="SM00304">
    <property type="entry name" value="HAMP"/>
    <property type="match status" value="1"/>
</dbReference>
<dbReference type="InterPro" id="IPR035965">
    <property type="entry name" value="PAS-like_dom_sf"/>
</dbReference>
<evidence type="ECO:0000259" key="8">
    <source>
        <dbReference type="PROSITE" id="PS50887"/>
    </source>
</evidence>
<dbReference type="InterPro" id="IPR003660">
    <property type="entry name" value="HAMP_dom"/>
</dbReference>
<dbReference type="InterPro" id="IPR000160">
    <property type="entry name" value="GGDEF_dom"/>
</dbReference>
<dbReference type="EMBL" id="NRSD01000002">
    <property type="protein sequence ID" value="MBK1643634.1"/>
    <property type="molecule type" value="Genomic_DNA"/>
</dbReference>
<dbReference type="InterPro" id="IPR001633">
    <property type="entry name" value="EAL_dom"/>
</dbReference>
<dbReference type="EC" id="3.1.4.52" evidence="1"/>
<dbReference type="CDD" id="cd00130">
    <property type="entry name" value="PAS"/>
    <property type="match status" value="3"/>
</dbReference>
<dbReference type="CDD" id="cd01949">
    <property type="entry name" value="GGDEF"/>
    <property type="match status" value="1"/>
</dbReference>
<feature type="transmembrane region" description="Helical" evidence="3">
    <location>
        <begin position="162"/>
        <end position="183"/>
    </location>
</feature>
<sequence length="1057" mass="117931">MALTALPLGWRLGSILLLAQALLLGWVVYDSQHLTQDALDRVRETRLVELTERAGPVLAPLIATSDVDRLRETLAHWGRMPGIGYLVVVDPSGQPLAAHGAAPLGLDPTALATGTVTPVPHRAATETQIALQFAGQTHGMLHVGHTEDVIAQIGQQLRERSLLHGVIAFCGLLFVIILLTLGLSRRLRRVERAALAVAAGDLQQRLDDPAADEIGRVAQAFNEMATALRQRESALRETQSELERVSAYKYRNLLNATSDAVMLFDPQRGLYDCNPAAVRLFDCSRAQLIGFQPAELIASPWPPDVLPDGTMVMPSSENRRFECLLRGPDGREVVPAEVLLTQVALGHTSLLQMVARDIGARKAAEQALKHSEEKYRFLLEYSYDIVYLFNLDGVFTFASPSWSRLMGYSIEATLGTHYREYVHPDDLAICVRAFKEVIEQGVQRCDIRYRVRHADGTWRWHDSSAMPYRDEQGEVIGFQGIARDVTEQQAQDEQQRVAAIAFEAQEGMVVTDVEGVILRVNRAFTLITGYSAEEAIGQTPRLLKSSQHDQAFYTEMWSQILDTGSWQGEVWNRRKDGEIYPQWLTVSAVLNAAGSVTHYVGTLTDITGRKSAEEEIRALAFYDSLTRLPNRRLLLDRLQQGLTHCKEQDCLGAVFYIDLDDFKTFNDTLGHDQGDRLLQLVGQRLAQCISDTETLARLGGDEFVVMVSNVGADPVEALRQAEHLGKALLDVMRAPFELDGASHYSTFSVGATLFDGQSIRPEDLMKQADMAMYRAKAAGRNTLRFFNPAMQLEVQARADLEMRLREALRHERLLLHYQIQVDRHGEVVGAECLLRWNDPGQGLIPPDRFIPLAEESGLILPIGHWVLETACARLADWARQPETRDLTLAVNISARQFRQHHFVAQVERALLDSGADPTKLKLEITESLLLDDVEETITKMVALKARGVGFALDDFGTGYSSLSYLKRLPFDVLKIDRSFVFDILTDTNAAAIARTIIALGHTLDLDVIAEGVETEAQRDWLADQGCLVYQGYLFARPEPIERLAPLLRERFDCNAVY</sequence>
<dbReference type="InterPro" id="IPR013655">
    <property type="entry name" value="PAS_fold_3"/>
</dbReference>
<proteinExistence type="predicted"/>
<dbReference type="SMART" id="SM00091">
    <property type="entry name" value="PAS"/>
    <property type="match status" value="3"/>
</dbReference>
<dbReference type="InterPro" id="IPR001610">
    <property type="entry name" value="PAC"/>
</dbReference>
<evidence type="ECO:0000259" key="4">
    <source>
        <dbReference type="PROSITE" id="PS50112"/>
    </source>
</evidence>
<dbReference type="Gene3D" id="3.30.70.270">
    <property type="match status" value="1"/>
</dbReference>
<dbReference type="InterPro" id="IPR035919">
    <property type="entry name" value="EAL_sf"/>
</dbReference>
<dbReference type="InterPro" id="IPR000700">
    <property type="entry name" value="PAS-assoc_C"/>
</dbReference>
<keyword evidence="3" id="KW-1133">Transmembrane helix</keyword>
<dbReference type="InterPro" id="IPR043128">
    <property type="entry name" value="Rev_trsase/Diguanyl_cyclase"/>
</dbReference>
<protein>
    <recommendedName>
        <fullName evidence="1">cyclic-guanylate-specific phosphodiesterase</fullName>
        <ecNumber evidence="1">3.1.4.52</ecNumber>
    </recommendedName>
</protein>
<dbReference type="SUPFAM" id="SSF55785">
    <property type="entry name" value="PYP-like sensor domain (PAS domain)"/>
    <property type="match status" value="3"/>
</dbReference>
<dbReference type="GO" id="GO:0016020">
    <property type="term" value="C:membrane"/>
    <property type="evidence" value="ECO:0007669"/>
    <property type="project" value="InterPro"/>
</dbReference>
<dbReference type="PROSITE" id="PS50887">
    <property type="entry name" value="GGDEF"/>
    <property type="match status" value="1"/>
</dbReference>
<dbReference type="Pfam" id="PF08447">
    <property type="entry name" value="PAS_3"/>
    <property type="match status" value="1"/>
</dbReference>
<dbReference type="Gene3D" id="3.20.20.450">
    <property type="entry name" value="EAL domain"/>
    <property type="match status" value="1"/>
</dbReference>
<evidence type="ECO:0000313" key="9">
    <source>
        <dbReference type="EMBL" id="MBK1643634.1"/>
    </source>
</evidence>
<dbReference type="Gene3D" id="3.30.450.20">
    <property type="entry name" value="PAS domain"/>
    <property type="match status" value="3"/>
</dbReference>
<dbReference type="SUPFAM" id="SSF141868">
    <property type="entry name" value="EAL domain-like"/>
    <property type="match status" value="1"/>
</dbReference>
<dbReference type="CDD" id="cd06225">
    <property type="entry name" value="HAMP"/>
    <property type="match status" value="1"/>
</dbReference>
<dbReference type="PROSITE" id="PS50883">
    <property type="entry name" value="EAL"/>
    <property type="match status" value="1"/>
</dbReference>
<dbReference type="Pfam" id="PF13188">
    <property type="entry name" value="PAS_8"/>
    <property type="match status" value="1"/>
</dbReference>
<feature type="domain" description="PAC" evidence="5">
    <location>
        <begin position="445"/>
        <end position="497"/>
    </location>
</feature>
<dbReference type="Gene3D" id="6.10.340.10">
    <property type="match status" value="1"/>
</dbReference>
<feature type="domain" description="PAS" evidence="4">
    <location>
        <begin position="371"/>
        <end position="441"/>
    </location>
</feature>
<accession>A0A9X0WF98</accession>
<dbReference type="SUPFAM" id="SSF158472">
    <property type="entry name" value="HAMP domain-like"/>
    <property type="match status" value="1"/>
</dbReference>
<keyword evidence="3" id="KW-0812">Transmembrane</keyword>
<dbReference type="InterPro" id="IPR029787">
    <property type="entry name" value="Nucleotide_cyclase"/>
</dbReference>
<dbReference type="PROSITE" id="PS50112">
    <property type="entry name" value="PAS"/>
    <property type="match status" value="2"/>
</dbReference>
<dbReference type="FunFam" id="3.20.20.450:FF:000001">
    <property type="entry name" value="Cyclic di-GMP phosphodiesterase yahA"/>
    <property type="match status" value="1"/>
</dbReference>
<keyword evidence="2" id="KW-0973">c-di-GMP</keyword>
<dbReference type="GO" id="GO:0007165">
    <property type="term" value="P:signal transduction"/>
    <property type="evidence" value="ECO:0007669"/>
    <property type="project" value="InterPro"/>
</dbReference>
<evidence type="ECO:0000256" key="2">
    <source>
        <dbReference type="ARBA" id="ARBA00022636"/>
    </source>
</evidence>
<gene>
    <name evidence="9" type="ORF">CKO25_02960</name>
</gene>
<dbReference type="SMART" id="SM00086">
    <property type="entry name" value="PAC"/>
    <property type="match status" value="3"/>
</dbReference>
<keyword evidence="10" id="KW-1185">Reference proteome</keyword>
<feature type="domain" description="PAS" evidence="4">
    <location>
        <begin position="493"/>
        <end position="564"/>
    </location>
</feature>
<comment type="caution">
    <text evidence="9">The sequence shown here is derived from an EMBL/GenBank/DDBJ whole genome shotgun (WGS) entry which is preliminary data.</text>
</comment>
<dbReference type="GO" id="GO:0071111">
    <property type="term" value="F:cyclic-guanylate-specific phosphodiesterase activity"/>
    <property type="evidence" value="ECO:0007669"/>
    <property type="project" value="UniProtKB-EC"/>
</dbReference>